<evidence type="ECO:0000259" key="2">
    <source>
        <dbReference type="Pfam" id="PF17919"/>
    </source>
</evidence>
<proteinExistence type="predicted"/>
<dbReference type="OrthoDB" id="163970at2759"/>
<dbReference type="STRING" id="112090.W4G7Y3"/>
<dbReference type="PANTHER" id="PTHR33064">
    <property type="entry name" value="POL PROTEIN"/>
    <property type="match status" value="1"/>
</dbReference>
<feature type="region of interest" description="Disordered" evidence="1">
    <location>
        <begin position="1"/>
        <end position="39"/>
    </location>
</feature>
<dbReference type="EMBL" id="KI913142">
    <property type="protein sequence ID" value="ETV75043.1"/>
    <property type="molecule type" value="Genomic_DNA"/>
</dbReference>
<sequence length="197" mass="21946">MKDFGSGSQSSSSRPPPPYSSTKYLPLVQPTFTTTPNPRTPLQALAQSNPNNRLQFLAVPEPAVANLVRAVSVGMQDQSTFTTNTPTNWTANGDTSLPWTRYYRKFILDLTELIRPLSGLLKKGAKWHWSEDKRRAFLTIKFALQQTPVFQLPDYNKPFVVTTDVSGFCCGTVTYKLDGDGNDRSVAYMSKQTLLSS</sequence>
<dbReference type="VEuPathDB" id="FungiDB:H257_10640"/>
<evidence type="ECO:0000256" key="1">
    <source>
        <dbReference type="SAM" id="MobiDB-lite"/>
    </source>
</evidence>
<dbReference type="Gene3D" id="3.30.70.270">
    <property type="match status" value="1"/>
</dbReference>
<feature type="compositionally biased region" description="Low complexity" evidence="1">
    <location>
        <begin position="30"/>
        <end position="39"/>
    </location>
</feature>
<reference evidence="3" key="1">
    <citation type="submission" date="2013-12" db="EMBL/GenBank/DDBJ databases">
        <title>The Genome Sequence of Aphanomyces astaci APO3.</title>
        <authorList>
            <consortium name="The Broad Institute Genomics Platform"/>
            <person name="Russ C."/>
            <person name="Tyler B."/>
            <person name="van West P."/>
            <person name="Dieguez-Uribeondo J."/>
            <person name="Young S.K."/>
            <person name="Zeng Q."/>
            <person name="Gargeya S."/>
            <person name="Fitzgerald M."/>
            <person name="Abouelleil A."/>
            <person name="Alvarado L."/>
            <person name="Chapman S.B."/>
            <person name="Gainer-Dewar J."/>
            <person name="Goldberg J."/>
            <person name="Griggs A."/>
            <person name="Gujja S."/>
            <person name="Hansen M."/>
            <person name="Howarth C."/>
            <person name="Imamovic A."/>
            <person name="Ireland A."/>
            <person name="Larimer J."/>
            <person name="McCowan C."/>
            <person name="Murphy C."/>
            <person name="Pearson M."/>
            <person name="Poon T.W."/>
            <person name="Priest M."/>
            <person name="Roberts A."/>
            <person name="Saif S."/>
            <person name="Shea T."/>
            <person name="Sykes S."/>
            <person name="Wortman J."/>
            <person name="Nusbaum C."/>
            <person name="Birren B."/>
        </authorList>
    </citation>
    <scope>NUCLEOTIDE SEQUENCE [LARGE SCALE GENOMIC DNA]</scope>
    <source>
        <strain evidence="3">APO3</strain>
    </source>
</reference>
<feature type="domain" description="Reverse transcriptase/retrotransposon-derived protein RNase H-like" evidence="2">
    <location>
        <begin position="129"/>
        <end position="193"/>
    </location>
</feature>
<dbReference type="InterPro" id="IPR043502">
    <property type="entry name" value="DNA/RNA_pol_sf"/>
</dbReference>
<gene>
    <name evidence="3" type="ORF">H257_10640</name>
</gene>
<name>W4G7Y3_APHAT</name>
<dbReference type="GeneID" id="20812636"/>
<organism evidence="3">
    <name type="scientific">Aphanomyces astaci</name>
    <name type="common">Crayfish plague agent</name>
    <dbReference type="NCBI Taxonomy" id="112090"/>
    <lineage>
        <taxon>Eukaryota</taxon>
        <taxon>Sar</taxon>
        <taxon>Stramenopiles</taxon>
        <taxon>Oomycota</taxon>
        <taxon>Saprolegniomycetes</taxon>
        <taxon>Saprolegniales</taxon>
        <taxon>Verrucalvaceae</taxon>
        <taxon>Aphanomyces</taxon>
    </lineage>
</organism>
<dbReference type="RefSeq" id="XP_009835547.1">
    <property type="nucleotide sequence ID" value="XM_009837245.1"/>
</dbReference>
<dbReference type="InterPro" id="IPR041577">
    <property type="entry name" value="RT_RNaseH_2"/>
</dbReference>
<dbReference type="PANTHER" id="PTHR33064:SF37">
    <property type="entry name" value="RIBONUCLEASE H"/>
    <property type="match status" value="1"/>
</dbReference>
<dbReference type="AlphaFoldDB" id="W4G7Y3"/>
<dbReference type="Pfam" id="PF17919">
    <property type="entry name" value="RT_RNaseH_2"/>
    <property type="match status" value="1"/>
</dbReference>
<dbReference type="SUPFAM" id="SSF56672">
    <property type="entry name" value="DNA/RNA polymerases"/>
    <property type="match status" value="1"/>
</dbReference>
<protein>
    <recommendedName>
        <fullName evidence="2">Reverse transcriptase/retrotransposon-derived protein RNase H-like domain-containing protein</fullName>
    </recommendedName>
</protein>
<evidence type="ECO:0000313" key="3">
    <source>
        <dbReference type="EMBL" id="ETV75043.1"/>
    </source>
</evidence>
<dbReference type="InterPro" id="IPR051320">
    <property type="entry name" value="Viral_Replic_Matur_Polypro"/>
</dbReference>
<accession>W4G7Y3</accession>
<feature type="compositionally biased region" description="Low complexity" evidence="1">
    <location>
        <begin position="1"/>
        <end position="13"/>
    </location>
</feature>
<dbReference type="InterPro" id="IPR043128">
    <property type="entry name" value="Rev_trsase/Diguanyl_cyclase"/>
</dbReference>